<dbReference type="RefSeq" id="WP_282905632.1">
    <property type="nucleotide sequence ID" value="NZ_CP124855.1"/>
</dbReference>
<dbReference type="EMBL" id="CP124855">
    <property type="protein sequence ID" value="WHF52335.1"/>
    <property type="molecule type" value="Genomic_DNA"/>
</dbReference>
<reference evidence="2 3" key="1">
    <citation type="submission" date="2023-05" db="EMBL/GenBank/DDBJ databases">
        <title>Genomic insight into Chryseobacterium sp. wdc7 isolated forest soil (Gotjawal).</title>
        <authorList>
            <person name="Park S.-J."/>
        </authorList>
    </citation>
    <scope>NUCLEOTIDE SEQUENCE [LARGE SCALE GENOMIC DNA]</scope>
    <source>
        <strain evidence="3">wdc7</strain>
    </source>
</reference>
<evidence type="ECO:0000256" key="1">
    <source>
        <dbReference type="ARBA" id="ARBA00022649"/>
    </source>
</evidence>
<sequence>MAKLTVVWTHFAKQQRDEIFNYWNKRNKSTSYSKKLKTAIKLKTDLLKTYPFSGKKTVNDETRILILKNYSLIYTIQKKTIYIISFWENHQNPEKLENILGL</sequence>
<evidence type="ECO:0000313" key="2">
    <source>
        <dbReference type="EMBL" id="WHF52335.1"/>
    </source>
</evidence>
<dbReference type="Pfam" id="PF05016">
    <property type="entry name" value="ParE_toxin"/>
    <property type="match status" value="1"/>
</dbReference>
<name>A0ABY8RED9_9FLAO</name>
<dbReference type="Proteomes" id="UP001241656">
    <property type="component" value="Chromosome"/>
</dbReference>
<accession>A0ABY8RED9</accession>
<organism evidence="2 3">
    <name type="scientific">Chryseobacterium gotjawalense</name>
    <dbReference type="NCBI Taxonomy" id="3042315"/>
    <lineage>
        <taxon>Bacteria</taxon>
        <taxon>Pseudomonadati</taxon>
        <taxon>Bacteroidota</taxon>
        <taxon>Flavobacteriia</taxon>
        <taxon>Flavobacteriales</taxon>
        <taxon>Weeksellaceae</taxon>
        <taxon>Chryseobacterium group</taxon>
        <taxon>Chryseobacterium</taxon>
    </lineage>
</organism>
<evidence type="ECO:0000313" key="3">
    <source>
        <dbReference type="Proteomes" id="UP001241656"/>
    </source>
</evidence>
<proteinExistence type="predicted"/>
<dbReference type="InterPro" id="IPR007712">
    <property type="entry name" value="RelE/ParE_toxin"/>
</dbReference>
<gene>
    <name evidence="2" type="ORF">QGN23_03415</name>
</gene>
<dbReference type="InterPro" id="IPR035093">
    <property type="entry name" value="RelE/ParE_toxin_dom_sf"/>
</dbReference>
<dbReference type="Gene3D" id="3.30.2310.20">
    <property type="entry name" value="RelE-like"/>
    <property type="match status" value="1"/>
</dbReference>
<keyword evidence="1" id="KW-1277">Toxin-antitoxin system</keyword>
<protein>
    <submittedName>
        <fullName evidence="2">Type II toxin-antitoxin system RelE/ParE family toxin</fullName>
    </submittedName>
</protein>
<keyword evidence="3" id="KW-1185">Reference proteome</keyword>